<dbReference type="Pfam" id="PF13304">
    <property type="entry name" value="AAA_21"/>
    <property type="match status" value="2"/>
</dbReference>
<dbReference type="EMBL" id="CP070228">
    <property type="protein sequence ID" value="QRV01791.1"/>
    <property type="molecule type" value="Genomic_DNA"/>
</dbReference>
<accession>A0ABX7IF80</accession>
<name>A0ABX7IF80_9ACTO</name>
<organism evidence="2 3">
    <name type="scientific">Arcanobacterium phocisimile</name>
    <dbReference type="NCBI Taxonomy" id="1302235"/>
    <lineage>
        <taxon>Bacteria</taxon>
        <taxon>Bacillati</taxon>
        <taxon>Actinomycetota</taxon>
        <taxon>Actinomycetes</taxon>
        <taxon>Actinomycetales</taxon>
        <taxon>Actinomycetaceae</taxon>
        <taxon>Arcanobacterium</taxon>
    </lineage>
</organism>
<feature type="domain" description="ATPase AAA-type core" evidence="1">
    <location>
        <begin position="274"/>
        <end position="390"/>
    </location>
</feature>
<protein>
    <submittedName>
        <fullName evidence="2">ATP-binding protein</fullName>
    </submittedName>
</protein>
<dbReference type="InterPro" id="IPR027417">
    <property type="entry name" value="P-loop_NTPase"/>
</dbReference>
<dbReference type="SUPFAM" id="SSF52540">
    <property type="entry name" value="P-loop containing nucleoside triphosphate hydrolases"/>
    <property type="match status" value="1"/>
</dbReference>
<keyword evidence="3" id="KW-1185">Reference proteome</keyword>
<dbReference type="GO" id="GO:0005524">
    <property type="term" value="F:ATP binding"/>
    <property type="evidence" value="ECO:0007669"/>
    <property type="project" value="UniProtKB-KW"/>
</dbReference>
<dbReference type="Proteomes" id="UP000602653">
    <property type="component" value="Chromosome"/>
</dbReference>
<dbReference type="RefSeq" id="WP_204423818.1">
    <property type="nucleotide sequence ID" value="NZ_CP070228.1"/>
</dbReference>
<dbReference type="PANTHER" id="PTHR40396">
    <property type="entry name" value="ATPASE-LIKE PROTEIN"/>
    <property type="match status" value="1"/>
</dbReference>
<reference evidence="2 3" key="1">
    <citation type="submission" date="2021-02" db="EMBL/GenBank/DDBJ databases">
        <title>Complete Genome Sequence of Arcanobacterium phocisimile strain DSM 26142T from a harbour seal.</title>
        <authorList>
            <person name="Borowiak M."/>
            <person name="Alssahen M."/>
            <person name="Malorny B."/>
            <person name="Laemmler C."/>
            <person name="Siebert U."/>
            <person name="Ploetz M."/>
            <person name="Abdulmawjood A."/>
        </authorList>
    </citation>
    <scope>NUCLEOTIDE SEQUENCE [LARGE SCALE GENOMIC DNA]</scope>
    <source>
        <strain evidence="2 3">DSM 26142</strain>
    </source>
</reference>
<gene>
    <name evidence="2" type="ORF">JTE88_06780</name>
</gene>
<evidence type="ECO:0000259" key="1">
    <source>
        <dbReference type="Pfam" id="PF13304"/>
    </source>
</evidence>
<evidence type="ECO:0000313" key="2">
    <source>
        <dbReference type="EMBL" id="QRV01791.1"/>
    </source>
</evidence>
<keyword evidence="2" id="KW-0067">ATP-binding</keyword>
<dbReference type="Gene3D" id="3.40.50.300">
    <property type="entry name" value="P-loop containing nucleotide triphosphate hydrolases"/>
    <property type="match status" value="1"/>
</dbReference>
<evidence type="ECO:0000313" key="3">
    <source>
        <dbReference type="Proteomes" id="UP000602653"/>
    </source>
</evidence>
<feature type="domain" description="ATPase AAA-type core" evidence="1">
    <location>
        <begin position="46"/>
        <end position="139"/>
    </location>
</feature>
<dbReference type="InterPro" id="IPR003959">
    <property type="entry name" value="ATPase_AAA_core"/>
</dbReference>
<dbReference type="PANTHER" id="PTHR40396:SF1">
    <property type="entry name" value="ATPASE AAA-TYPE CORE DOMAIN-CONTAINING PROTEIN"/>
    <property type="match status" value="1"/>
</dbReference>
<keyword evidence="2" id="KW-0547">Nucleotide-binding</keyword>
<sequence length="457" mass="51637">MLIDFQVENFGSINQAVSLNMIAEREQRFRERLAHVASYRKYINPIAAVFGANASGKSTLIKALNALKQFVLTPPSVGKEIPYNPFRFTDVPTRPTQFELVFLSEDTFYEYVISFTESKVLEEKLSRYSARSEIVIFDRAEQLLHYGDSTNEVFSSLLLGTVPDNTPVVSHFESLNHEFLRELLQKTGDGNPNRFLSVLEEIRAPYQWLEKLFIVDQNFLSLDTPLTTNIDAWEDAIVQIDAGIAKVAKEPIDIETLTEVVNENIALEELISKFKTIQLVTPEARYELASSEDASAKIEARRVSLVHGCSNGVVKDLPWSLESDGTKNAVEILNLIALATQNDMVIAIDEFDRSFHTELSRAIIDGYLDTVSKTSRSQLIFTTHDLLLMDPHRLRRDEMWITEKDKNGETSLTVLSEFDGIRKDSDIRRSYLQGRFGGVPDIMPVKFPKGELGSSSL</sequence>
<proteinExistence type="predicted"/>